<keyword evidence="2 12" id="KW-0813">Transport</keyword>
<dbReference type="Pfam" id="PF13715">
    <property type="entry name" value="CarbopepD_reg_2"/>
    <property type="match status" value="1"/>
</dbReference>
<dbReference type="Gene3D" id="2.170.130.10">
    <property type="entry name" value="TonB-dependent receptor, plug domain"/>
    <property type="match status" value="1"/>
</dbReference>
<dbReference type="SUPFAM" id="SSF56935">
    <property type="entry name" value="Porins"/>
    <property type="match status" value="1"/>
</dbReference>
<dbReference type="OrthoDB" id="9775095at2"/>
<evidence type="ECO:0000256" key="6">
    <source>
        <dbReference type="ARBA" id="ARBA00022729"/>
    </source>
</evidence>
<dbReference type="Gene3D" id="2.40.170.20">
    <property type="entry name" value="TonB-dependent receptor, beta-barrel domain"/>
    <property type="match status" value="1"/>
</dbReference>
<keyword evidence="11 12" id="KW-0998">Cell outer membrane</keyword>
<evidence type="ECO:0000256" key="3">
    <source>
        <dbReference type="ARBA" id="ARBA00022452"/>
    </source>
</evidence>
<feature type="signal peptide" evidence="14">
    <location>
        <begin position="1"/>
        <end position="20"/>
    </location>
</feature>
<evidence type="ECO:0000256" key="4">
    <source>
        <dbReference type="ARBA" id="ARBA00022496"/>
    </source>
</evidence>
<dbReference type="InterPro" id="IPR036942">
    <property type="entry name" value="Beta-barrel_TonB_sf"/>
</dbReference>
<feature type="chain" id="PRO_5008049706" evidence="14">
    <location>
        <begin position="21"/>
        <end position="834"/>
    </location>
</feature>
<evidence type="ECO:0000256" key="13">
    <source>
        <dbReference type="RuleBase" id="RU003357"/>
    </source>
</evidence>
<keyword evidence="5 12" id="KW-0812">Transmembrane</keyword>
<keyword evidence="10 12" id="KW-0472">Membrane</keyword>
<organism evidence="17 18">
    <name type="scientific">Polaribacter atrinae</name>
    <dbReference type="NCBI Taxonomy" id="1333662"/>
    <lineage>
        <taxon>Bacteria</taxon>
        <taxon>Pseudomonadati</taxon>
        <taxon>Bacteroidota</taxon>
        <taxon>Flavobacteriia</taxon>
        <taxon>Flavobacteriales</taxon>
        <taxon>Flavobacteriaceae</taxon>
    </lineage>
</organism>
<keyword evidence="4" id="KW-0410">Iron transport</keyword>
<dbReference type="EMBL" id="LVWE01000056">
    <property type="protein sequence ID" value="OAD43123.1"/>
    <property type="molecule type" value="Genomic_DNA"/>
</dbReference>
<dbReference type="Proteomes" id="UP000076923">
    <property type="component" value="Unassembled WGS sequence"/>
</dbReference>
<dbReference type="Pfam" id="PF07715">
    <property type="entry name" value="Plug"/>
    <property type="match status" value="1"/>
</dbReference>
<evidence type="ECO:0000313" key="17">
    <source>
        <dbReference type="EMBL" id="OAD43123.1"/>
    </source>
</evidence>
<evidence type="ECO:0000256" key="10">
    <source>
        <dbReference type="ARBA" id="ARBA00023136"/>
    </source>
</evidence>
<feature type="domain" description="TonB-dependent receptor plug" evidence="16">
    <location>
        <begin position="120"/>
        <end position="226"/>
    </location>
</feature>
<dbReference type="Pfam" id="PF00593">
    <property type="entry name" value="TonB_dep_Rec_b-barrel"/>
    <property type="match status" value="1"/>
</dbReference>
<accession>A0A176T6S2</accession>
<evidence type="ECO:0000256" key="12">
    <source>
        <dbReference type="PROSITE-ProRule" id="PRU01360"/>
    </source>
</evidence>
<keyword evidence="6 14" id="KW-0732">Signal</keyword>
<keyword evidence="17" id="KW-0675">Receptor</keyword>
<evidence type="ECO:0000259" key="15">
    <source>
        <dbReference type="Pfam" id="PF00593"/>
    </source>
</evidence>
<evidence type="ECO:0000256" key="11">
    <source>
        <dbReference type="ARBA" id="ARBA00023237"/>
    </source>
</evidence>
<keyword evidence="18" id="KW-1185">Reference proteome</keyword>
<dbReference type="AlphaFoldDB" id="A0A176T6S2"/>
<dbReference type="InterPro" id="IPR000531">
    <property type="entry name" value="Beta-barrel_TonB"/>
</dbReference>
<protein>
    <submittedName>
        <fullName evidence="17">TonB-dependent receptor</fullName>
    </submittedName>
</protein>
<evidence type="ECO:0000256" key="14">
    <source>
        <dbReference type="SAM" id="SignalP"/>
    </source>
</evidence>
<reference evidence="17 18" key="1">
    <citation type="submission" date="2016-02" db="EMBL/GenBank/DDBJ databases">
        <title>Draft genome sequence of Polaribacter atrinae KACC17473.</title>
        <authorList>
            <person name="Shin S.-K."/>
            <person name="Yi H."/>
        </authorList>
    </citation>
    <scope>NUCLEOTIDE SEQUENCE [LARGE SCALE GENOMIC DNA]</scope>
    <source>
        <strain evidence="17 18">KACC 17473</strain>
    </source>
</reference>
<name>A0A176T6S2_9FLAO</name>
<evidence type="ECO:0000256" key="8">
    <source>
        <dbReference type="ARBA" id="ARBA00023065"/>
    </source>
</evidence>
<dbReference type="GO" id="GO:0006826">
    <property type="term" value="P:iron ion transport"/>
    <property type="evidence" value="ECO:0007669"/>
    <property type="project" value="UniProtKB-KW"/>
</dbReference>
<evidence type="ECO:0000256" key="1">
    <source>
        <dbReference type="ARBA" id="ARBA00004571"/>
    </source>
</evidence>
<dbReference type="InterPro" id="IPR039426">
    <property type="entry name" value="TonB-dep_rcpt-like"/>
</dbReference>
<keyword evidence="7" id="KW-0408">Iron</keyword>
<gene>
    <name evidence="17" type="ORF">LPB303_13640</name>
</gene>
<feature type="domain" description="TonB-dependent receptor-like beta-barrel" evidence="15">
    <location>
        <begin position="307"/>
        <end position="796"/>
    </location>
</feature>
<evidence type="ECO:0000256" key="2">
    <source>
        <dbReference type="ARBA" id="ARBA00022448"/>
    </source>
</evidence>
<evidence type="ECO:0000256" key="9">
    <source>
        <dbReference type="ARBA" id="ARBA00023077"/>
    </source>
</evidence>
<dbReference type="STRING" id="1333662.LPB303_13640"/>
<dbReference type="InterPro" id="IPR010917">
    <property type="entry name" value="TonB_rcpt_CS"/>
</dbReference>
<comment type="caution">
    <text evidence="17">The sequence shown here is derived from an EMBL/GenBank/DDBJ whole genome shotgun (WGS) entry which is preliminary data.</text>
</comment>
<dbReference type="PROSITE" id="PS01156">
    <property type="entry name" value="TONB_DEPENDENT_REC_2"/>
    <property type="match status" value="1"/>
</dbReference>
<proteinExistence type="inferred from homology"/>
<dbReference type="PANTHER" id="PTHR32552:SF81">
    <property type="entry name" value="TONB-DEPENDENT OUTER MEMBRANE RECEPTOR"/>
    <property type="match status" value="1"/>
</dbReference>
<dbReference type="RefSeq" id="WP_068451262.1">
    <property type="nucleotide sequence ID" value="NZ_CP150660.1"/>
</dbReference>
<dbReference type="InterPro" id="IPR008969">
    <property type="entry name" value="CarboxyPept-like_regulatory"/>
</dbReference>
<sequence length="834" mass="92005">MYFKFLLTFLTLFSVVSINAQDTGVLKGTITTEDGEPIMGANVHIKKLSLGTTSNENGEFILEKITNASYIVEVSYLGYNTIVKKVLISHSETIQNFVLKESSYLLEGVVVTSQKREQKNKDVPIAITSYGTDFIENQGTFEYDALSEYVPGFQVQIQSVNNPGIVIRGITSDSGDSRVEPRVSIFQDGVSISKSRGSVVELYDIERVEVLKGPQGTLFGRGAQIGAMHIIQNKAKNETSGAVKVGYGNYNQVLTTGYYNTPLVDDKLFFRAAAIYNSRDGFIENVSGGDLNGKETLAFRTSFKYLINDNTTLDVIANWQKDTPPGTSFKSGTYAPIGGDTNPNTFADLERGEELGLDRTVYGVTGILKHELNDVWDVTSTTAYRQFDSNEAFDADGTAAPALYFREISKGKQFSEEVRFNFDTDEKFRGFFGGNFFYEDGSQEVPWELDERSFGMLILNPAAFVLNGVPTLLSNIPNDPATFGPIAGAPLSSYNKETNTNFGKNYSGDIFADASYDVTDKLSITLGLRATWENINAAYQVEDAVTPSNLGHLTGNYPNILFASTNGEKIEASDNFLSAVGRFAVNYDVNDNITLFGTAARGRRPNVISVTATETNILSDETVMSYEIGAKSLFLNNRLQFDINAYMYDYANFQTTITKFENGNLISIPEDSGNASSFGFEAATQFAFTKSSSFFANYGYIDASFDDKDSNGNEQALAGNTFRLTPKHSFSFGFNINPKINKNLDFFFRPTYTYKSKVFFEETNLPNISQDGYGILNYKVGLTINKMYELGFYMNNALGKQYIIDAGNTGGAFGIPTFIAGAPRFFGAQLKVKF</sequence>
<comment type="subcellular location">
    <subcellularLocation>
        <location evidence="1 12">Cell outer membrane</location>
        <topology evidence="1 12">Multi-pass membrane protein</topology>
    </subcellularLocation>
</comment>
<dbReference type="Gene3D" id="2.60.40.1120">
    <property type="entry name" value="Carboxypeptidase-like, regulatory domain"/>
    <property type="match status" value="1"/>
</dbReference>
<evidence type="ECO:0000256" key="7">
    <source>
        <dbReference type="ARBA" id="ARBA00023004"/>
    </source>
</evidence>
<keyword evidence="3 12" id="KW-1134">Transmembrane beta strand</keyword>
<comment type="similarity">
    <text evidence="12 13">Belongs to the TonB-dependent receptor family.</text>
</comment>
<dbReference type="PANTHER" id="PTHR32552">
    <property type="entry name" value="FERRICHROME IRON RECEPTOR-RELATED"/>
    <property type="match status" value="1"/>
</dbReference>
<dbReference type="SUPFAM" id="SSF49464">
    <property type="entry name" value="Carboxypeptidase regulatory domain-like"/>
    <property type="match status" value="1"/>
</dbReference>
<dbReference type="GO" id="GO:0009279">
    <property type="term" value="C:cell outer membrane"/>
    <property type="evidence" value="ECO:0007669"/>
    <property type="project" value="UniProtKB-SubCell"/>
</dbReference>
<dbReference type="InterPro" id="IPR037066">
    <property type="entry name" value="Plug_dom_sf"/>
</dbReference>
<dbReference type="InterPro" id="IPR012910">
    <property type="entry name" value="Plug_dom"/>
</dbReference>
<keyword evidence="9 13" id="KW-0798">TonB box</keyword>
<evidence type="ECO:0000259" key="16">
    <source>
        <dbReference type="Pfam" id="PF07715"/>
    </source>
</evidence>
<evidence type="ECO:0000313" key="18">
    <source>
        <dbReference type="Proteomes" id="UP000076923"/>
    </source>
</evidence>
<dbReference type="PROSITE" id="PS52016">
    <property type="entry name" value="TONB_DEPENDENT_REC_3"/>
    <property type="match status" value="1"/>
</dbReference>
<keyword evidence="8" id="KW-0406">Ion transport</keyword>
<evidence type="ECO:0000256" key="5">
    <source>
        <dbReference type="ARBA" id="ARBA00022692"/>
    </source>
</evidence>